<organism evidence="5">
    <name type="scientific">Brachypodium distachyon</name>
    <name type="common">Purple false brome</name>
    <name type="synonym">Trachynia distachya</name>
    <dbReference type="NCBI Taxonomy" id="15368"/>
    <lineage>
        <taxon>Eukaryota</taxon>
        <taxon>Viridiplantae</taxon>
        <taxon>Streptophyta</taxon>
        <taxon>Embryophyta</taxon>
        <taxon>Tracheophyta</taxon>
        <taxon>Spermatophyta</taxon>
        <taxon>Magnoliopsida</taxon>
        <taxon>Liliopsida</taxon>
        <taxon>Poales</taxon>
        <taxon>Poaceae</taxon>
        <taxon>BOP clade</taxon>
        <taxon>Pooideae</taxon>
        <taxon>Stipodae</taxon>
        <taxon>Brachypodieae</taxon>
        <taxon>Brachypodium</taxon>
    </lineage>
</organism>
<dbReference type="FunFam" id="3.30.559.10:FF:000008">
    <property type="entry name" value="Tryptamine hydroxycinnamoyl transferase"/>
    <property type="match status" value="1"/>
</dbReference>
<dbReference type="Gene3D" id="3.30.559.10">
    <property type="entry name" value="Chloramphenicol acetyltransferase-like domain"/>
    <property type="match status" value="2"/>
</dbReference>
<dbReference type="OMA" id="FAFESME"/>
<protein>
    <submittedName>
        <fullName evidence="4 5">Uncharacterized protein</fullName>
    </submittedName>
</protein>
<dbReference type="GeneID" id="100835340"/>
<evidence type="ECO:0000313" key="4">
    <source>
        <dbReference type="EMBL" id="KQJ93029.1"/>
    </source>
</evidence>
<keyword evidence="6" id="KW-1185">Reference proteome</keyword>
<dbReference type="RefSeq" id="XP_003573713.2">
    <property type="nucleotide sequence ID" value="XM_003573665.4"/>
</dbReference>
<gene>
    <name evidence="5" type="primary">LOC100835340</name>
    <name evidence="4" type="ORF">BRADI_3g02310v3</name>
</gene>
<proteinExistence type="inferred from homology"/>
<dbReference type="PANTHER" id="PTHR31642">
    <property type="entry name" value="TRICHOTHECENE 3-O-ACETYLTRANSFERASE"/>
    <property type="match status" value="1"/>
</dbReference>
<reference evidence="4 5" key="1">
    <citation type="journal article" date="2010" name="Nature">
        <title>Genome sequencing and analysis of the model grass Brachypodium distachyon.</title>
        <authorList>
            <consortium name="International Brachypodium Initiative"/>
        </authorList>
    </citation>
    <scope>NUCLEOTIDE SEQUENCE [LARGE SCALE GENOMIC DNA]</scope>
    <source>
        <strain evidence="4 5">Bd21</strain>
    </source>
</reference>
<dbReference type="Pfam" id="PF02458">
    <property type="entry name" value="Transferase"/>
    <property type="match status" value="1"/>
</dbReference>
<dbReference type="InterPro" id="IPR023213">
    <property type="entry name" value="CAT-like_dom_sf"/>
</dbReference>
<reference evidence="5" key="3">
    <citation type="submission" date="2018-08" db="UniProtKB">
        <authorList>
            <consortium name="EnsemblPlants"/>
        </authorList>
    </citation>
    <scope>IDENTIFICATION</scope>
    <source>
        <strain evidence="5">cv. Bd21</strain>
    </source>
</reference>
<dbReference type="PANTHER" id="PTHR31642:SF168">
    <property type="entry name" value="GENOME ASSEMBLY, CHROMOSOME: II"/>
    <property type="match status" value="1"/>
</dbReference>
<accession>I1HWN0</accession>
<keyword evidence="2" id="KW-0808">Transferase</keyword>
<dbReference type="EMBL" id="CM000882">
    <property type="protein sequence ID" value="KQJ93029.1"/>
    <property type="molecule type" value="Genomic_DNA"/>
</dbReference>
<dbReference type="GO" id="GO:0016747">
    <property type="term" value="F:acyltransferase activity, transferring groups other than amino-acyl groups"/>
    <property type="evidence" value="ECO:0000318"/>
    <property type="project" value="GO_Central"/>
</dbReference>
<dbReference type="Proteomes" id="UP000008810">
    <property type="component" value="Chromosome 3"/>
</dbReference>
<dbReference type="HOGENOM" id="CLU_014546_6_2_1"/>
<dbReference type="eggNOG" id="ENOG502QTU2">
    <property type="taxonomic scope" value="Eukaryota"/>
</dbReference>
<dbReference type="OrthoDB" id="671439at2759"/>
<keyword evidence="3" id="KW-0012">Acyltransferase</keyword>
<evidence type="ECO:0000313" key="5">
    <source>
        <dbReference type="EnsemblPlants" id="KQJ93029"/>
    </source>
</evidence>
<dbReference type="InterPro" id="IPR050317">
    <property type="entry name" value="Plant_Fungal_Acyltransferase"/>
</dbReference>
<sequence>MEVASGLLPVQSSKLKLDRSTSKAATMEVQILSSKLVKPAAEPTNNDTLAEPECIPLSVFDKVTYQIQMAIIYAFAPPAPTTAALEKGLALALADHRAFAGQLVTREEGPAVLLNDRGARVVEARVDDADLIDVAPPKPKPELLMLHPDLAVEHEEVVVLQLTRFRCGSLVVGFTAHHAVADGRGTSSFLVAWGRATRGLDMGLPPLYHHEGLFMPRLSPRVEFDHRNREYYLPPSPFAVASIADKESILVHKAHFTKDFIAHLRAAASHGLSRPFSRFETILAHIWRTITRARGLAPNETSTIRLSVDGRDRLGVPARYANNLVLWAFPHTTVSDLLTKPLMHAAQLIHDEVGRVADAGYFQSFIDFACSGNIKEEGLSPSAALNLRDVLCPDLEVHSWLTFPFYDLDFGTGSPAYVMPSYFPAEGLIFLMPSYIGDGSIDAFVPVFQDNLEAFKQCCYSISMDGDSS</sequence>
<evidence type="ECO:0000256" key="3">
    <source>
        <dbReference type="ARBA" id="ARBA00023315"/>
    </source>
</evidence>
<dbReference type="SUPFAM" id="SSF52777">
    <property type="entry name" value="CoA-dependent acyltransferases"/>
    <property type="match status" value="1"/>
</dbReference>
<evidence type="ECO:0000256" key="2">
    <source>
        <dbReference type="ARBA" id="ARBA00022679"/>
    </source>
</evidence>
<comment type="similarity">
    <text evidence="1">Belongs to the plant acyltransferase family.</text>
</comment>
<evidence type="ECO:0000256" key="1">
    <source>
        <dbReference type="ARBA" id="ARBA00009861"/>
    </source>
</evidence>
<dbReference type="Gramene" id="KQJ93029">
    <property type="protein sequence ID" value="KQJ93029"/>
    <property type="gene ID" value="BRADI_3g02310v3"/>
</dbReference>
<dbReference type="EnsemblPlants" id="KQJ93029">
    <property type="protein sequence ID" value="KQJ93029"/>
    <property type="gene ID" value="BRADI_3g02310v3"/>
</dbReference>
<evidence type="ECO:0000313" key="6">
    <source>
        <dbReference type="Proteomes" id="UP000008810"/>
    </source>
</evidence>
<reference evidence="4" key="2">
    <citation type="submission" date="2017-06" db="EMBL/GenBank/DDBJ databases">
        <title>WGS assembly of Brachypodium distachyon.</title>
        <authorList>
            <consortium name="The International Brachypodium Initiative"/>
            <person name="Lucas S."/>
            <person name="Harmon-Smith M."/>
            <person name="Lail K."/>
            <person name="Tice H."/>
            <person name="Grimwood J."/>
            <person name="Bruce D."/>
            <person name="Barry K."/>
            <person name="Shu S."/>
            <person name="Lindquist E."/>
            <person name="Wang M."/>
            <person name="Pitluck S."/>
            <person name="Vogel J.P."/>
            <person name="Garvin D.F."/>
            <person name="Mockler T.C."/>
            <person name="Schmutz J."/>
            <person name="Rokhsar D."/>
            <person name="Bevan M.W."/>
        </authorList>
    </citation>
    <scope>NUCLEOTIDE SEQUENCE</scope>
    <source>
        <strain evidence="4">Bd21</strain>
    </source>
</reference>
<name>I1HWN0_BRADI</name>
<dbReference type="KEGG" id="bdi:100835340"/>
<dbReference type="AlphaFoldDB" id="I1HWN0"/>